<proteinExistence type="predicted"/>
<dbReference type="AlphaFoldDB" id="A0A220TYD6"/>
<dbReference type="KEGG" id="vil:CFK37_00130"/>
<keyword evidence="1" id="KW-0472">Membrane</keyword>
<reference evidence="2 3" key="1">
    <citation type="submission" date="2017-07" db="EMBL/GenBank/DDBJ databases">
        <title>Virgibacillus sp. LM2416.</title>
        <authorList>
            <person name="Tak E.J."/>
            <person name="Bae J.-W."/>
        </authorList>
    </citation>
    <scope>NUCLEOTIDE SEQUENCE [LARGE SCALE GENOMIC DNA]</scope>
    <source>
        <strain evidence="2 3">LM2416</strain>
    </source>
</reference>
<keyword evidence="3" id="KW-1185">Reference proteome</keyword>
<gene>
    <name evidence="2" type="ORF">CFK37_00130</name>
</gene>
<name>A0A220TYD6_9BACI</name>
<dbReference type="Proteomes" id="UP000198312">
    <property type="component" value="Chromosome"/>
</dbReference>
<feature type="transmembrane region" description="Helical" evidence="1">
    <location>
        <begin position="28"/>
        <end position="45"/>
    </location>
</feature>
<dbReference type="EMBL" id="CP022315">
    <property type="protein sequence ID" value="ASK60726.1"/>
    <property type="molecule type" value="Genomic_DNA"/>
</dbReference>
<evidence type="ECO:0000313" key="2">
    <source>
        <dbReference type="EMBL" id="ASK60726.1"/>
    </source>
</evidence>
<keyword evidence="1" id="KW-0812">Transmembrane</keyword>
<evidence type="ECO:0000256" key="1">
    <source>
        <dbReference type="SAM" id="Phobius"/>
    </source>
</evidence>
<sequence>MLYNKYRKPILPIVVFSYDENKTEKTEYMISFPFFHVLTFNFLMLELRKKNWRDYIESNNPVAAALLSKMGYKETEKVQVKKEF</sequence>
<organism evidence="2 3">
    <name type="scientific">Virgibacillus phasianinus</name>
    <dbReference type="NCBI Taxonomy" id="2017483"/>
    <lineage>
        <taxon>Bacteria</taxon>
        <taxon>Bacillati</taxon>
        <taxon>Bacillota</taxon>
        <taxon>Bacilli</taxon>
        <taxon>Bacillales</taxon>
        <taxon>Bacillaceae</taxon>
        <taxon>Virgibacillus</taxon>
    </lineage>
</organism>
<keyword evidence="1" id="KW-1133">Transmembrane helix</keyword>
<protein>
    <submittedName>
        <fullName evidence="2">Uncharacterized protein</fullName>
    </submittedName>
</protein>
<accession>A0A220TYD6</accession>
<evidence type="ECO:0000313" key="3">
    <source>
        <dbReference type="Proteomes" id="UP000198312"/>
    </source>
</evidence>